<organism evidence="2 3">
    <name type="scientific">Xanthomonas arboricola pv. populi</name>
    <dbReference type="NCBI Taxonomy" id="487823"/>
    <lineage>
        <taxon>Bacteria</taxon>
        <taxon>Pseudomonadati</taxon>
        <taxon>Pseudomonadota</taxon>
        <taxon>Gammaproteobacteria</taxon>
        <taxon>Lysobacterales</taxon>
        <taxon>Lysobacteraceae</taxon>
        <taxon>Xanthomonas</taxon>
    </lineage>
</organism>
<feature type="region of interest" description="Disordered" evidence="1">
    <location>
        <begin position="1"/>
        <end position="35"/>
    </location>
</feature>
<evidence type="ECO:0000313" key="3">
    <source>
        <dbReference type="Proteomes" id="UP000238270"/>
    </source>
</evidence>
<protein>
    <submittedName>
        <fullName evidence="2">Uncharacterized protein</fullName>
    </submittedName>
</protein>
<gene>
    <name evidence="2" type="ORF">XaplCFBP3122_06855</name>
</gene>
<accession>A0A2S6Z6I2</accession>
<proteinExistence type="predicted"/>
<dbReference type="EMBL" id="MIGV01000005">
    <property type="protein sequence ID" value="PPT77166.1"/>
    <property type="molecule type" value="Genomic_DNA"/>
</dbReference>
<dbReference type="AlphaFoldDB" id="A0A2S6Z6I2"/>
<evidence type="ECO:0000313" key="2">
    <source>
        <dbReference type="EMBL" id="PPT77166.1"/>
    </source>
</evidence>
<comment type="caution">
    <text evidence="2">The sequence shown here is derived from an EMBL/GenBank/DDBJ whole genome shotgun (WGS) entry which is preliminary data.</text>
</comment>
<reference evidence="2 3" key="1">
    <citation type="submission" date="2016-08" db="EMBL/GenBank/DDBJ databases">
        <title>Evolution of the type three secretion system and type three effector repertoires in Xanthomonas.</title>
        <authorList>
            <person name="Merda D."/>
            <person name="Briand M."/>
            <person name="Bosis E."/>
            <person name="Rousseau C."/>
            <person name="Portier P."/>
            <person name="Jacques M.-A."/>
            <person name="Fischer-Le Saux M."/>
        </authorList>
    </citation>
    <scope>NUCLEOTIDE SEQUENCE [LARGE SCALE GENOMIC DNA]</scope>
    <source>
        <strain evidence="2 3">CFBP 3122</strain>
    </source>
</reference>
<name>A0A2S6Z6I2_9XANT</name>
<sequence>MPRQSLHGRTCGVSRAGTRASARSRPKHSRGTPDVVRRIDRCAESVGGAAPHPVSGHAVNPSLKARWRHPCRHTVPPPDAAPRSRYCYRRSAGNAFRHACKRT</sequence>
<evidence type="ECO:0000256" key="1">
    <source>
        <dbReference type="SAM" id="MobiDB-lite"/>
    </source>
</evidence>
<dbReference type="Proteomes" id="UP000238270">
    <property type="component" value="Unassembled WGS sequence"/>
</dbReference>